<dbReference type="AlphaFoldDB" id="A0AAW4JDZ8"/>
<dbReference type="EMBL" id="JAGFVQ010000011">
    <property type="protein sequence ID" value="MBO4140198.1"/>
    <property type="molecule type" value="Genomic_DNA"/>
</dbReference>
<comment type="caution">
    <text evidence="4">The sequence shown here is derived from an EMBL/GenBank/DDBJ whole genome shotgun (WGS) entry which is preliminary data.</text>
</comment>
<evidence type="ECO:0000259" key="2">
    <source>
        <dbReference type="Pfam" id="PF04738"/>
    </source>
</evidence>
<dbReference type="Pfam" id="PF14028">
    <property type="entry name" value="Lant_dehydr_C"/>
    <property type="match status" value="1"/>
</dbReference>
<dbReference type="Proteomes" id="UP000669887">
    <property type="component" value="Unassembled WGS sequence"/>
</dbReference>
<accession>A0AAW4JDZ8</accession>
<gene>
    <name evidence="4" type="ORF">J5U46_08590</name>
</gene>
<dbReference type="InterPro" id="IPR006827">
    <property type="entry name" value="Lant_deHydtase_N"/>
</dbReference>
<feature type="region of interest" description="Disordered" evidence="1">
    <location>
        <begin position="381"/>
        <end position="403"/>
    </location>
</feature>
<evidence type="ECO:0000256" key="1">
    <source>
        <dbReference type="SAM" id="MobiDB-lite"/>
    </source>
</evidence>
<evidence type="ECO:0000259" key="3">
    <source>
        <dbReference type="Pfam" id="PF14028"/>
    </source>
</evidence>
<reference evidence="4" key="1">
    <citation type="submission" date="2021-03" db="EMBL/GenBank/DDBJ databases">
        <title>X isolated from Micromonospora tulbaghiae.</title>
        <authorList>
            <person name="Stennett H.L."/>
        </authorList>
    </citation>
    <scope>NUCLEOTIDE SEQUENCE</scope>
    <source>
        <strain evidence="4">28M1-20</strain>
    </source>
</reference>
<sequence>MDTALVRAVAHPAIELPPWPDLTEPRPDLVPSWVSWLRQVWAIDAVAEAVTLSSPVLAEQVSRLRSGEVASVRETRRTVHAVVRYVQRLLGRPTPFGLLAGVAPAVFGSRAPTRWGSAHQAIARASAGWLTDLIAHLERCPELLSRLAVVANSTLTVRDDRLIVPYQPHPGVNGQLGAAEVSLRHSAPVRAAIAAARSPIRVEVLAAQLRGAFPQASAAVVMAMFTQLIAHRALITSLHAPSTEPDALAYLLRQLDDAGAEAGTPVAGVVSALRDIHAELQRHNTAQSDQAPAARRLVASRMRSLAISTHEPLAVDLRLDASVTLPDQVAKDVERAALALTRLSAYPYGTAAWRAYHQRFYERYGIGSLVPVREVVDPDSGIGLPDGYPGSPAPEPRSPTSHRDEVLLSLAQRAALDGATEVILDDALIAQLDLGPQRLRLPPHLEACVRVQATDEKDLARGRFTVEVTSVSRAAGGLTGRFLSVLRPSDAGRWAAGLADLPAGDRDTVPAQVSFPPLDPATAHVARAVQVLPTVISLAEHRWPSRSVLTIDDLAVGCDGRRMYLAVPDHGHRIEAVGMHALNLRTHTPPLARFLIELGRAQCAQVTAFDWGAAARAKLPFLPRVRYGRAILAPATWRLDATELPDRHQPWYLWDDALDQWAARRRLPRLVHLVEADRRLPLDLDESAHRVLLRTHLLTAPQAVLVEAPSPEELGWCGGRPHEVIVALRATQPPPWPPLPTPTPARVIGRDQAQTPAASRILLAKLYGDIRRQNLLLAEHMPRLLAGWDTPPDWWFLRFRDPDQHLRLRIALPDPSSFGPAAERVSAWADDLRRRGLLREIQYATSYPETGRWGSGPAMQAAEAVFIADSHAVLTQLRQPVRPNRQPLVAAQIAATAVAYTGSVDDGMRWLVDHVPAAAPQPVPRPLFHEAVRLAHPGGDWAALRAAPGGVSIVDAWKNRDVALAVYRTHLPGPHTDGIDTDDVLGSFMHAHYIRAVGIDFDDEDQCRYLARAAALAYFARSRS</sequence>
<evidence type="ECO:0000313" key="4">
    <source>
        <dbReference type="EMBL" id="MBO4140198.1"/>
    </source>
</evidence>
<feature type="domain" description="Thiopeptide-type bacteriocin biosynthesis" evidence="3">
    <location>
        <begin position="764"/>
        <end position="1013"/>
    </location>
</feature>
<name>A0AAW4JDZ8_9ACTN</name>
<dbReference type="NCBIfam" id="TIGR03891">
    <property type="entry name" value="thiopep_ocin"/>
    <property type="match status" value="1"/>
</dbReference>
<evidence type="ECO:0000313" key="5">
    <source>
        <dbReference type="Proteomes" id="UP000669887"/>
    </source>
</evidence>
<dbReference type="Pfam" id="PF04738">
    <property type="entry name" value="Lant_dehydr_N"/>
    <property type="match status" value="1"/>
</dbReference>
<dbReference type="InterPro" id="IPR023809">
    <property type="entry name" value="Thiopep_bacteriocin_synth_dom"/>
</dbReference>
<organism evidence="4 5">
    <name type="scientific">Micromonospora tulbaghiae</name>
    <dbReference type="NCBI Taxonomy" id="479978"/>
    <lineage>
        <taxon>Bacteria</taxon>
        <taxon>Bacillati</taxon>
        <taxon>Actinomycetota</taxon>
        <taxon>Actinomycetes</taxon>
        <taxon>Micromonosporales</taxon>
        <taxon>Micromonosporaceae</taxon>
        <taxon>Micromonospora</taxon>
    </lineage>
</organism>
<feature type="domain" description="Lantibiotic dehydratase N-terminal" evidence="2">
    <location>
        <begin position="45"/>
        <end position="693"/>
    </location>
</feature>
<proteinExistence type="predicted"/>
<protein>
    <submittedName>
        <fullName evidence="4">Lantibiotic dehydratase</fullName>
    </submittedName>
</protein>